<dbReference type="PRINTS" id="PR00139">
    <property type="entry name" value="ASNGLNASE"/>
</dbReference>
<dbReference type="PANTHER" id="PTHR11707:SF28">
    <property type="entry name" value="60 KDA LYSOPHOSPHOLIPASE"/>
    <property type="match status" value="1"/>
</dbReference>
<dbReference type="Gene3D" id="3.40.50.1170">
    <property type="entry name" value="L-asparaginase, N-terminal domain"/>
    <property type="match status" value="1"/>
</dbReference>
<dbReference type="InterPro" id="IPR027474">
    <property type="entry name" value="L-asparaginase_N"/>
</dbReference>
<gene>
    <name evidence="12" type="ORF">D4T97_012415</name>
</gene>
<comment type="catalytic activity">
    <reaction evidence="5">
        <text>L-asparagine + H2O = L-aspartate + NH4(+)</text>
        <dbReference type="Rhea" id="RHEA:21016"/>
        <dbReference type="ChEBI" id="CHEBI:15377"/>
        <dbReference type="ChEBI" id="CHEBI:28938"/>
        <dbReference type="ChEBI" id="CHEBI:29991"/>
        <dbReference type="ChEBI" id="CHEBI:58048"/>
        <dbReference type="EC" id="3.5.1.1"/>
    </reaction>
</comment>
<dbReference type="CDD" id="cd08964">
    <property type="entry name" value="L-asparaginase_II"/>
    <property type="match status" value="1"/>
</dbReference>
<dbReference type="PIRSF" id="PIRSF500176">
    <property type="entry name" value="L_ASNase"/>
    <property type="match status" value="1"/>
</dbReference>
<evidence type="ECO:0000313" key="12">
    <source>
        <dbReference type="EMBL" id="RST73678.1"/>
    </source>
</evidence>
<comment type="subunit">
    <text evidence="2">Homotetramer.</text>
</comment>
<reference evidence="12" key="1">
    <citation type="submission" date="2018-12" db="EMBL/GenBank/DDBJ databases">
        <authorList>
            <person name="Sun L."/>
            <person name="Chen Z."/>
        </authorList>
    </citation>
    <scope>NUCLEOTIDE SEQUENCE [LARGE SCALE GENOMIC DNA]</scope>
    <source>
        <strain evidence="12">3-2-2</strain>
    </source>
</reference>
<dbReference type="InterPro" id="IPR037152">
    <property type="entry name" value="L-asparaginase_N_sf"/>
</dbReference>
<evidence type="ECO:0000259" key="10">
    <source>
        <dbReference type="Pfam" id="PF00710"/>
    </source>
</evidence>
<feature type="domain" description="L-asparaginase N-terminal" evidence="10">
    <location>
        <begin position="3"/>
        <end position="190"/>
    </location>
</feature>
<dbReference type="Gene3D" id="3.40.50.40">
    <property type="match status" value="1"/>
</dbReference>
<comment type="similarity">
    <text evidence="1">Belongs to the asparaginase 1 family.</text>
</comment>
<dbReference type="Proteomes" id="UP000287156">
    <property type="component" value="Unassembled WGS sequence"/>
</dbReference>
<dbReference type="PROSITE" id="PS51732">
    <property type="entry name" value="ASN_GLN_ASE_3"/>
    <property type="match status" value="1"/>
</dbReference>
<dbReference type="PIRSF" id="PIRSF001220">
    <property type="entry name" value="L-ASNase_gatD"/>
    <property type="match status" value="1"/>
</dbReference>
<dbReference type="InterPro" id="IPR027475">
    <property type="entry name" value="Asparaginase/glutaminase_AS2"/>
</dbReference>
<dbReference type="InterPro" id="IPR040919">
    <property type="entry name" value="Asparaginase_C"/>
</dbReference>
<evidence type="ECO:0000313" key="13">
    <source>
        <dbReference type="Proteomes" id="UP000287156"/>
    </source>
</evidence>
<evidence type="ECO:0000256" key="3">
    <source>
        <dbReference type="ARBA" id="ARBA00012920"/>
    </source>
</evidence>
<dbReference type="AlphaFoldDB" id="A0A429XY63"/>
<keyword evidence="4" id="KW-0378">Hydrolase</keyword>
<dbReference type="SMART" id="SM00870">
    <property type="entry name" value="Asparaginase"/>
    <property type="match status" value="1"/>
</dbReference>
<dbReference type="GO" id="GO:0006528">
    <property type="term" value="P:asparagine metabolic process"/>
    <property type="evidence" value="ECO:0007669"/>
    <property type="project" value="InterPro"/>
</dbReference>
<dbReference type="InterPro" id="IPR036152">
    <property type="entry name" value="Asp/glu_Ase-like_sf"/>
</dbReference>
<feature type="binding site" evidence="7">
    <location>
        <position position="55"/>
    </location>
    <ligand>
        <name>substrate</name>
    </ligand>
</feature>
<dbReference type="EC" id="3.5.1.1" evidence="3"/>
<dbReference type="FunFam" id="3.40.50.40:FF:000003">
    <property type="entry name" value="L-asparaginase 2"/>
    <property type="match status" value="1"/>
</dbReference>
<feature type="active site" evidence="9">
    <location>
        <position position="88"/>
    </location>
</feature>
<feature type="binding site" evidence="7">
    <location>
        <begin position="88"/>
        <end position="89"/>
    </location>
    <ligand>
        <name>substrate</name>
    </ligand>
</feature>
<dbReference type="Pfam" id="PF00710">
    <property type="entry name" value="Asparaginase"/>
    <property type="match status" value="1"/>
</dbReference>
<dbReference type="InterPro" id="IPR020827">
    <property type="entry name" value="Asparaginase/glutaminase_AS1"/>
</dbReference>
<dbReference type="PROSITE" id="PS00917">
    <property type="entry name" value="ASN_GLN_ASE_2"/>
    <property type="match status" value="1"/>
</dbReference>
<name>A0A429XY63_9BACI</name>
<evidence type="ECO:0000256" key="4">
    <source>
        <dbReference type="ARBA" id="ARBA00022801"/>
    </source>
</evidence>
<dbReference type="PANTHER" id="PTHR11707">
    <property type="entry name" value="L-ASPARAGINASE"/>
    <property type="match status" value="1"/>
</dbReference>
<dbReference type="RefSeq" id="WP_126051066.1">
    <property type="nucleotide sequence ID" value="NZ_QYTV02000005.1"/>
</dbReference>
<dbReference type="FunFam" id="3.40.50.1170:FF:000001">
    <property type="entry name" value="L-asparaginase 2"/>
    <property type="match status" value="1"/>
</dbReference>
<evidence type="ECO:0000256" key="9">
    <source>
        <dbReference type="PROSITE-ProRule" id="PRU10100"/>
    </source>
</evidence>
<keyword evidence="13" id="KW-1185">Reference proteome</keyword>
<dbReference type="SFLD" id="SFLDS00057">
    <property type="entry name" value="Glutaminase/Asparaginase"/>
    <property type="match status" value="1"/>
</dbReference>
<evidence type="ECO:0000256" key="8">
    <source>
        <dbReference type="PROSITE-ProRule" id="PRU10099"/>
    </source>
</evidence>
<evidence type="ECO:0000259" key="11">
    <source>
        <dbReference type="Pfam" id="PF17763"/>
    </source>
</evidence>
<feature type="active site" evidence="8">
    <location>
        <position position="12"/>
    </location>
</feature>
<accession>A0A429XY63</accession>
<feature type="active site" description="O-isoaspartyl threonine intermediate" evidence="6">
    <location>
        <position position="12"/>
    </location>
</feature>
<evidence type="ECO:0000256" key="7">
    <source>
        <dbReference type="PIRSR" id="PIRSR001220-2"/>
    </source>
</evidence>
<dbReference type="InterPro" id="IPR006034">
    <property type="entry name" value="Asparaginase/glutaminase-like"/>
</dbReference>
<evidence type="ECO:0000256" key="2">
    <source>
        <dbReference type="ARBA" id="ARBA00011881"/>
    </source>
</evidence>
<proteinExistence type="inferred from homology"/>
<protein>
    <recommendedName>
        <fullName evidence="3">asparaginase</fullName>
        <ecNumber evidence="3">3.5.1.1</ecNumber>
    </recommendedName>
</protein>
<evidence type="ECO:0000256" key="6">
    <source>
        <dbReference type="PIRSR" id="PIRSR001220-1"/>
    </source>
</evidence>
<comment type="caution">
    <text evidence="12">The sequence shown here is derived from an EMBL/GenBank/DDBJ whole genome shotgun (WGS) entry which is preliminary data.</text>
</comment>
<dbReference type="GO" id="GO:0004067">
    <property type="term" value="F:asparaginase activity"/>
    <property type="evidence" value="ECO:0007669"/>
    <property type="project" value="UniProtKB-UniRule"/>
</dbReference>
<dbReference type="OrthoDB" id="9788068at2"/>
<evidence type="ECO:0000256" key="1">
    <source>
        <dbReference type="ARBA" id="ARBA00010518"/>
    </source>
</evidence>
<dbReference type="Pfam" id="PF17763">
    <property type="entry name" value="Asparaginase_C"/>
    <property type="match status" value="1"/>
</dbReference>
<dbReference type="InterPro" id="IPR027473">
    <property type="entry name" value="L-asparaginase_C"/>
</dbReference>
<dbReference type="EMBL" id="QYTV02000005">
    <property type="protein sequence ID" value="RST73678.1"/>
    <property type="molecule type" value="Genomic_DNA"/>
</dbReference>
<feature type="domain" description="Asparaginase/glutaminase C-terminal" evidence="11">
    <location>
        <begin position="206"/>
        <end position="314"/>
    </location>
</feature>
<organism evidence="12 13">
    <name type="scientific">Siminovitchia acidinfaciens</name>
    <dbReference type="NCBI Taxonomy" id="2321395"/>
    <lineage>
        <taxon>Bacteria</taxon>
        <taxon>Bacillati</taxon>
        <taxon>Bacillota</taxon>
        <taxon>Bacilli</taxon>
        <taxon>Bacillales</taxon>
        <taxon>Bacillaceae</taxon>
        <taxon>Siminovitchia</taxon>
    </lineage>
</organism>
<dbReference type="InterPro" id="IPR004550">
    <property type="entry name" value="AsnASE_II"/>
</dbReference>
<evidence type="ECO:0000256" key="5">
    <source>
        <dbReference type="ARBA" id="ARBA00049366"/>
    </source>
</evidence>
<dbReference type="SUPFAM" id="SSF53774">
    <property type="entry name" value="Glutaminase/Asparaginase"/>
    <property type="match status" value="1"/>
</dbReference>
<dbReference type="PROSITE" id="PS00144">
    <property type="entry name" value="ASN_GLN_ASE_1"/>
    <property type="match status" value="1"/>
</dbReference>
<sequence>MKNILVIHTGGTISMEADTDNETVDIGDTNPMTMVTKDLNNLARLTVREPFQKPSPHITVHDMIELKLLIESECQSKKVDGVVITHGTDTMEETAFFLDLTLETDVPVVMTGAMRSSNETGSDGLYNFIAAIRTAVNEESKGKGLLVVFNDEIHTAKEVTKIHTTNAAGFQSIVSGPVGMITNKSITFHYGCLPQKKIKVKEITKRVALVKAYTGMDSSILEALKDLKYDGVVIEALGQGNLPPSAVRGIETLLTNQIPVVLVSRCLKGIIQDTYNYPGGGKQLKELGVIFCRGLSGQKARLKLLSALTQTDDILVLNDKYFS</sequence>